<dbReference type="EMBL" id="CP089983">
    <property type="protein sequence ID" value="WXB06244.1"/>
    <property type="molecule type" value="Genomic_DNA"/>
</dbReference>
<accession>A0ABZ2L5N4</accession>
<sequence>MVAVVAIVGCGGDPETFLDVDAGFPWPQDGGVKEPVATPEFDPGPGTFTSAVSISIQTATPQAVIHYTVDGSTPTAASTAYGSPISIAKTTTVKAIAVRPGYPNSEVQTGVYTIDIASGTVAAVSISPSAGTYENDVGVTLTSATARATICYTLDKSAPACLSDMCARGSTYYDARRPVSITQSGQRITAIACDTRKSPSPLTQADYSLKAAAPVFDPAPKDFDEYEWSTVALRTNTAGGVIHYTVDGSTPTCASPNIFNERGTIPAGAFADGVAIRALTCKEHYSASDVAVAAYYIRPTYPTFDPPAGTPIPATQEALDVTLSSIRATEVAYATDGSTPSCSGLRVANGGKVRVTANSFLTALGCRTGHPAGGSSQAHYPKAGTTAAPDFSPAGGTYGFHQDVAASSWNADRVCYTVNGADPDCNESACTTGSPFPEKLAVNTTGTVIKAIACKSGLFKSSVASAVYHFKVDDVFFGLFSGWDYPVGSDLQYSSGYTGSEGGVTYHAAYGTDPTCASDPAPGWLQPDERVDLRVIGCKEGYEPSKVRVAEAYRPITAMPTFSPGSGNYTDTPTVTLDSVTRSRAGWPTKICYTMDDTEPGCDAATLACTGTGDVHGGAAPLAVKVKTRTSIRATACATSGKLPAWGWAGESYWLEMSEMTFSPAPSSGPFTGVIPKIDIAIATPPENPRICWSDTRSVVPEDCLAETAPAGVRCANAASVSADHDGLGYDSDTTLNAVACKRGEPGLIPSTGQASYTVVPYAHVIEMDGVNDFATVDALTTKSGNTAFVSWDRHGYIYVGMQGAPIGSTTDYVSVYLSGDGGVRTGLDTGVVSSPTALPFAAKYHVRWKTDGRDTRVRLFNGIAWVDAPFQLTDGEIARGGTGASSFVEFRLPRSAFGDVVDIAGTLWKDGTIDAWPALDGHYVHANFASARPAGDSIFPRP</sequence>
<protein>
    <submittedName>
        <fullName evidence="2">Chitobiase/beta-hexosaminidase C-terminal domain-containing protein</fullName>
    </submittedName>
</protein>
<proteinExistence type="predicted"/>
<dbReference type="Pfam" id="PF13290">
    <property type="entry name" value="CHB_HEX_C_1"/>
    <property type="match status" value="3"/>
</dbReference>
<keyword evidence="3" id="KW-1185">Reference proteome</keyword>
<feature type="domain" description="GH29D-like beta-sandwich" evidence="1">
    <location>
        <begin position="43"/>
        <end position="109"/>
    </location>
</feature>
<reference evidence="2" key="1">
    <citation type="submission" date="2021-12" db="EMBL/GenBank/DDBJ databases">
        <title>Discovery of the Pendulisporaceae a myxobacterial family with distinct sporulation behavior and unique specialized metabolism.</title>
        <authorList>
            <person name="Garcia R."/>
            <person name="Popoff A."/>
            <person name="Bader C.D."/>
            <person name="Loehr J."/>
            <person name="Walesch S."/>
            <person name="Walt C."/>
            <person name="Boldt J."/>
            <person name="Bunk B."/>
            <person name="Haeckl F.J.F.P.J."/>
            <person name="Gunesch A.P."/>
            <person name="Birkelbach J."/>
            <person name="Nuebel U."/>
            <person name="Pietschmann T."/>
            <person name="Bach T."/>
            <person name="Mueller R."/>
        </authorList>
    </citation>
    <scope>NUCLEOTIDE SEQUENCE</scope>
    <source>
        <strain evidence="2">MSr11367</strain>
    </source>
</reference>
<dbReference type="Proteomes" id="UP001374803">
    <property type="component" value="Chromosome"/>
</dbReference>
<name>A0ABZ2L5N4_9BACT</name>
<evidence type="ECO:0000313" key="2">
    <source>
        <dbReference type="EMBL" id="WXB06244.1"/>
    </source>
</evidence>
<dbReference type="RefSeq" id="WP_394835893.1">
    <property type="nucleotide sequence ID" value="NZ_CP089929.1"/>
</dbReference>
<feature type="domain" description="GH29D-like beta-sandwich" evidence="1">
    <location>
        <begin position="229"/>
        <end position="290"/>
    </location>
</feature>
<dbReference type="Pfam" id="PF13287">
    <property type="entry name" value="Fn3_assoc"/>
    <property type="match status" value="1"/>
</dbReference>
<gene>
    <name evidence="2" type="ORF">LVJ94_03155</name>
</gene>
<evidence type="ECO:0000259" key="1">
    <source>
        <dbReference type="Pfam" id="PF13290"/>
    </source>
</evidence>
<organism evidence="2 3">
    <name type="scientific">Pendulispora rubella</name>
    <dbReference type="NCBI Taxonomy" id="2741070"/>
    <lineage>
        <taxon>Bacteria</taxon>
        <taxon>Pseudomonadati</taxon>
        <taxon>Myxococcota</taxon>
        <taxon>Myxococcia</taxon>
        <taxon>Myxococcales</taxon>
        <taxon>Sorangiineae</taxon>
        <taxon>Pendulisporaceae</taxon>
        <taxon>Pendulispora</taxon>
    </lineage>
</organism>
<evidence type="ECO:0000313" key="3">
    <source>
        <dbReference type="Proteomes" id="UP001374803"/>
    </source>
</evidence>
<dbReference type="InterPro" id="IPR059177">
    <property type="entry name" value="GH29D-like_dom"/>
</dbReference>
<feature type="domain" description="GH29D-like beta-sandwich" evidence="1">
    <location>
        <begin position="393"/>
        <end position="463"/>
    </location>
</feature>
<dbReference type="InterPro" id="IPR026876">
    <property type="entry name" value="Fn3_assoc_repeat"/>
</dbReference>